<comment type="caution">
    <text evidence="1">The sequence shown here is derived from an EMBL/GenBank/DDBJ whole genome shotgun (WGS) entry which is preliminary data.</text>
</comment>
<name>A0A9N9GRI7_9GLOM</name>
<evidence type="ECO:0000313" key="2">
    <source>
        <dbReference type="Proteomes" id="UP000789706"/>
    </source>
</evidence>
<dbReference type="Proteomes" id="UP000789706">
    <property type="component" value="Unassembled WGS sequence"/>
</dbReference>
<proteinExistence type="predicted"/>
<dbReference type="EMBL" id="CAJVPK010003634">
    <property type="protein sequence ID" value="CAG8629423.1"/>
    <property type="molecule type" value="Genomic_DNA"/>
</dbReference>
<sequence>MSATTSTINVQGNLSFAKKDRTHQVFFTTLESINKNLSISQDIRDIAQNLIENRKSDVNIVDFSSKKPCIIPDISHFCFDEDIPLQVNSSAINILEVMKSAVRTFNKNTIARGSSRSYKSSNHLQVDSKCNVHVPRESVYDAEMYRILHNWLAE</sequence>
<feature type="non-terminal residue" evidence="1">
    <location>
        <position position="154"/>
    </location>
</feature>
<reference evidence="1" key="1">
    <citation type="submission" date="2021-06" db="EMBL/GenBank/DDBJ databases">
        <authorList>
            <person name="Kallberg Y."/>
            <person name="Tangrot J."/>
            <person name="Rosling A."/>
        </authorList>
    </citation>
    <scope>NUCLEOTIDE SEQUENCE</scope>
    <source>
        <strain evidence="1">AZ414A</strain>
    </source>
</reference>
<gene>
    <name evidence="1" type="ORF">DEBURN_LOCUS10707</name>
</gene>
<organism evidence="1 2">
    <name type="scientific">Diversispora eburnea</name>
    <dbReference type="NCBI Taxonomy" id="1213867"/>
    <lineage>
        <taxon>Eukaryota</taxon>
        <taxon>Fungi</taxon>
        <taxon>Fungi incertae sedis</taxon>
        <taxon>Mucoromycota</taxon>
        <taxon>Glomeromycotina</taxon>
        <taxon>Glomeromycetes</taxon>
        <taxon>Diversisporales</taxon>
        <taxon>Diversisporaceae</taxon>
        <taxon>Diversispora</taxon>
    </lineage>
</organism>
<dbReference type="OrthoDB" id="2434387at2759"/>
<accession>A0A9N9GRI7</accession>
<evidence type="ECO:0000313" key="1">
    <source>
        <dbReference type="EMBL" id="CAG8629423.1"/>
    </source>
</evidence>
<keyword evidence="2" id="KW-1185">Reference proteome</keyword>
<dbReference type="AlphaFoldDB" id="A0A9N9GRI7"/>
<protein>
    <submittedName>
        <fullName evidence="1">3186_t:CDS:1</fullName>
    </submittedName>
</protein>